<evidence type="ECO:0000313" key="2">
    <source>
        <dbReference type="Proteomes" id="UP001597079"/>
    </source>
</evidence>
<proteinExistence type="predicted"/>
<dbReference type="SUPFAM" id="SSF56112">
    <property type="entry name" value="Protein kinase-like (PK-like)"/>
    <property type="match status" value="1"/>
</dbReference>
<comment type="caution">
    <text evidence="1">The sequence shown here is derived from an EMBL/GenBank/DDBJ whole genome shotgun (WGS) entry which is preliminary data.</text>
</comment>
<dbReference type="EMBL" id="JBHUCX010000067">
    <property type="protein sequence ID" value="MFD1676504.1"/>
    <property type="molecule type" value="Genomic_DNA"/>
</dbReference>
<dbReference type="RefSeq" id="WP_377944407.1">
    <property type="nucleotide sequence ID" value="NZ_JBHUCX010000067.1"/>
</dbReference>
<dbReference type="Proteomes" id="UP001597079">
    <property type="component" value="Unassembled WGS sequence"/>
</dbReference>
<keyword evidence="2" id="KW-1185">Reference proteome</keyword>
<reference evidence="2" key="1">
    <citation type="journal article" date="2019" name="Int. J. Syst. Evol. Microbiol.">
        <title>The Global Catalogue of Microorganisms (GCM) 10K type strain sequencing project: providing services to taxonomists for standard genome sequencing and annotation.</title>
        <authorList>
            <consortium name="The Broad Institute Genomics Platform"/>
            <consortium name="The Broad Institute Genome Sequencing Center for Infectious Disease"/>
            <person name="Wu L."/>
            <person name="Ma J."/>
        </authorList>
    </citation>
    <scope>NUCLEOTIDE SEQUENCE [LARGE SCALE GENOMIC DNA]</scope>
    <source>
        <strain evidence="2">CGMCC 1.12286</strain>
    </source>
</reference>
<name>A0ABW4JKI7_9BACL</name>
<organism evidence="1 2">
    <name type="scientific">Alicyclobacillus fodiniaquatilis</name>
    <dbReference type="NCBI Taxonomy" id="1661150"/>
    <lineage>
        <taxon>Bacteria</taxon>
        <taxon>Bacillati</taxon>
        <taxon>Bacillota</taxon>
        <taxon>Bacilli</taxon>
        <taxon>Bacillales</taxon>
        <taxon>Alicyclobacillaceae</taxon>
        <taxon>Alicyclobacillus</taxon>
    </lineage>
</organism>
<gene>
    <name evidence="1" type="ORF">ACFSB2_17535</name>
</gene>
<protein>
    <recommendedName>
        <fullName evidence="3">Aminoglycoside phosphotransferase domain-containing protein</fullName>
    </recommendedName>
</protein>
<accession>A0ABW4JKI7</accession>
<sequence length="369" mass="42175">MGNRTLYFVLSADNGKSVFVTKDGDMRIPEFPEMVDHHIGLENPHVYNRWFEQAYGIPVFRRYIIELEDMDSTIFLFELVDPSIGLQTGEFVPSVRVAALYDANPFLQNVLMNLSEDYSKSELMPWVGTDGYTPYLEWMSAEMRHRNMTVNGEIQQIKNAFVSTVFRCPTNQGDFYMKIPGSAYIREIAMTNRVREWGIAKLPEWVAADVPLNVFLMSDMGGYDLPADSAFDLLGSVIDQWAQLQIDALPFLNHEAPYPFYDLRLPVLRKKLDELVDEGMCLLDGSPYELKAEEISLLRSRQSHFSDVLGEIEKYPIPDSVDHGDLRPGNIRVTSNGWKQPLSSSADASTLERRQYYYAHVLRRVISGS</sequence>
<evidence type="ECO:0008006" key="3">
    <source>
        <dbReference type="Google" id="ProtNLM"/>
    </source>
</evidence>
<dbReference type="InterPro" id="IPR011009">
    <property type="entry name" value="Kinase-like_dom_sf"/>
</dbReference>
<evidence type="ECO:0000313" key="1">
    <source>
        <dbReference type="EMBL" id="MFD1676504.1"/>
    </source>
</evidence>